<feature type="binding site" evidence="10">
    <location>
        <position position="41"/>
    </location>
    <ligand>
        <name>Mn(2+)</name>
        <dbReference type="ChEBI" id="CHEBI:29035"/>
        <label>2</label>
    </ligand>
</feature>
<sequence length="263" mass="29818">MLRYYVADLHLDAKRPDIIRAFEVFLDTKARYANELYLLGDIFEAWIGDDAQPHFLAPIFDRFRSLCTSGIRIWFQHGNRDFLVGSSFAQQTGLKILNEVHYLDTVHGNTLLLHGDQLCTDDVNYQAFRSLVRNPDWQAEFLAKSVSERLDIARQLRDASKKQGAIKAAEITDVTPTAVSQMMTDASAPLMIHGHTHRPCIHQEQSPTGGVRIVLGDWDRHGWYLEQDERGSRLFAFPLPVADTITPELRGQLVVQGQPATPH</sequence>
<dbReference type="PANTHER" id="PTHR34990">
    <property type="entry name" value="UDP-2,3-DIACYLGLUCOSAMINE HYDROLASE-RELATED"/>
    <property type="match status" value="1"/>
</dbReference>
<reference evidence="13" key="1">
    <citation type="journal article" date="2019" name="Int. J. Syst. Evol. Microbiol.">
        <title>The Global Catalogue of Microorganisms (GCM) 10K type strain sequencing project: providing services to taxonomists for standard genome sequencing and annotation.</title>
        <authorList>
            <consortium name="The Broad Institute Genomics Platform"/>
            <consortium name="The Broad Institute Genome Sequencing Center for Infectious Disease"/>
            <person name="Wu L."/>
            <person name="Ma J."/>
        </authorList>
    </citation>
    <scope>NUCLEOTIDE SEQUENCE [LARGE SCALE GENOMIC DNA]</scope>
    <source>
        <strain evidence="13">JCM 15134</strain>
    </source>
</reference>
<evidence type="ECO:0000256" key="5">
    <source>
        <dbReference type="ARBA" id="ARBA00022723"/>
    </source>
</evidence>
<feature type="binding site" evidence="10">
    <location>
        <position position="195"/>
    </location>
    <ligand>
        <name>substrate</name>
    </ligand>
</feature>
<dbReference type="NCBIfam" id="TIGR01854">
    <property type="entry name" value="lipid_A_lpxH"/>
    <property type="match status" value="1"/>
</dbReference>
<evidence type="ECO:0000256" key="2">
    <source>
        <dbReference type="ARBA" id="ARBA00022516"/>
    </source>
</evidence>
<feature type="binding site" evidence="10">
    <location>
        <begin position="79"/>
        <end position="80"/>
    </location>
    <ligand>
        <name>substrate</name>
    </ligand>
</feature>
<evidence type="ECO:0000256" key="10">
    <source>
        <dbReference type="HAMAP-Rule" id="MF_00575"/>
    </source>
</evidence>
<dbReference type="InterPro" id="IPR029052">
    <property type="entry name" value="Metallo-depent_PP-like"/>
</dbReference>
<comment type="caution">
    <text evidence="12">The sequence shown here is derived from an EMBL/GenBank/DDBJ whole genome shotgun (WGS) entry which is preliminary data.</text>
</comment>
<evidence type="ECO:0000256" key="6">
    <source>
        <dbReference type="ARBA" id="ARBA00022801"/>
    </source>
</evidence>
<keyword evidence="6 10" id="KW-0378">Hydrolase</keyword>
<comment type="caution">
    <text evidence="10">Lacks conserved residue(s) required for the propagation of feature annotation.</text>
</comment>
<comment type="pathway">
    <text evidence="10">Glycolipid biosynthesis; lipid IV(A) biosynthesis; lipid IV(A) from (3R)-3-hydroxytetradecanoyl-[acyl-carrier-protein] and UDP-N-acetyl-alpha-D-glucosamine: step 4/6.</text>
</comment>
<dbReference type="SUPFAM" id="SSF56300">
    <property type="entry name" value="Metallo-dependent phosphatases"/>
    <property type="match status" value="1"/>
</dbReference>
<comment type="function">
    <text evidence="10">Hydrolyzes the pyrophosphate bond of UDP-2,3-diacylglucosamine to yield 2,3-diacylglucosamine 1-phosphate (lipid X) and UMP by catalyzing the attack of water at the alpha-P atom. Involved in the biosynthesis of lipid A, a phosphorylated glycolipid that anchors the lipopolysaccharide to the outer membrane of the cell.</text>
</comment>
<feature type="binding site" evidence="10">
    <location>
        <position position="41"/>
    </location>
    <ligand>
        <name>Mn(2+)</name>
        <dbReference type="ChEBI" id="CHEBI:29035"/>
        <label>1</label>
    </ligand>
</feature>
<keyword evidence="8 10" id="KW-0472">Membrane</keyword>
<comment type="cofactor">
    <cofactor evidence="10">
        <name>Mn(2+)</name>
        <dbReference type="ChEBI" id="CHEBI:29035"/>
    </cofactor>
    <text evidence="10">Binds 2 Mn(2+) ions per subunit in a binuclear metal center.</text>
</comment>
<dbReference type="InterPro" id="IPR004843">
    <property type="entry name" value="Calcineurin-like_PHP"/>
</dbReference>
<dbReference type="NCBIfam" id="NF003743">
    <property type="entry name" value="PRK05340.1"/>
    <property type="match status" value="1"/>
</dbReference>
<keyword evidence="5 10" id="KW-0479">Metal-binding</keyword>
<dbReference type="Pfam" id="PF00149">
    <property type="entry name" value="Metallophos"/>
    <property type="match status" value="1"/>
</dbReference>
<dbReference type="InterPro" id="IPR010138">
    <property type="entry name" value="UDP-diacylglucosamine_Hdrlase"/>
</dbReference>
<feature type="binding site" evidence="10">
    <location>
        <position position="167"/>
    </location>
    <ligand>
        <name>substrate</name>
    </ligand>
</feature>
<dbReference type="CDD" id="cd07398">
    <property type="entry name" value="MPP_YbbF-LpxH"/>
    <property type="match status" value="1"/>
</dbReference>
<evidence type="ECO:0000259" key="11">
    <source>
        <dbReference type="Pfam" id="PF00149"/>
    </source>
</evidence>
<evidence type="ECO:0000256" key="3">
    <source>
        <dbReference type="ARBA" id="ARBA00022519"/>
    </source>
</evidence>
<dbReference type="EMBL" id="BAAAET010000001">
    <property type="protein sequence ID" value="GAA0684299.1"/>
    <property type="molecule type" value="Genomic_DNA"/>
</dbReference>
<dbReference type="EC" id="3.6.1.54" evidence="10"/>
<evidence type="ECO:0000256" key="8">
    <source>
        <dbReference type="ARBA" id="ARBA00023136"/>
    </source>
</evidence>
<keyword evidence="4 10" id="KW-0441">Lipid A biosynthesis</keyword>
<proteinExistence type="inferred from homology"/>
<evidence type="ECO:0000256" key="1">
    <source>
        <dbReference type="ARBA" id="ARBA00022475"/>
    </source>
</evidence>
<dbReference type="RefSeq" id="WP_343802370.1">
    <property type="nucleotide sequence ID" value="NZ_BAAAET010000001.1"/>
</dbReference>
<evidence type="ECO:0000256" key="4">
    <source>
        <dbReference type="ARBA" id="ARBA00022556"/>
    </source>
</evidence>
<feature type="binding site" evidence="10">
    <location>
        <position position="8"/>
    </location>
    <ligand>
        <name>Mn(2+)</name>
        <dbReference type="ChEBI" id="CHEBI:29035"/>
        <label>1</label>
    </ligand>
</feature>
<feature type="binding site" evidence="10">
    <location>
        <position position="197"/>
    </location>
    <ligand>
        <name>Mn(2+)</name>
        <dbReference type="ChEBI" id="CHEBI:29035"/>
        <label>1</label>
    </ligand>
</feature>
<feature type="binding site" evidence="10">
    <location>
        <position position="195"/>
    </location>
    <ligand>
        <name>Mn(2+)</name>
        <dbReference type="ChEBI" id="CHEBI:29035"/>
        <label>2</label>
    </ligand>
</feature>
<name>A0ABP3TCQ1_9GAMM</name>
<dbReference type="Proteomes" id="UP001499915">
    <property type="component" value="Unassembled WGS sequence"/>
</dbReference>
<evidence type="ECO:0000256" key="9">
    <source>
        <dbReference type="ARBA" id="ARBA00023211"/>
    </source>
</evidence>
<keyword evidence="2 10" id="KW-0444">Lipid biosynthesis</keyword>
<keyword evidence="9 10" id="KW-0464">Manganese</keyword>
<dbReference type="PANTHER" id="PTHR34990:SF1">
    <property type="entry name" value="UDP-2,3-DIACYLGLUCOSAMINE HYDROLASE"/>
    <property type="match status" value="1"/>
</dbReference>
<evidence type="ECO:0000313" key="12">
    <source>
        <dbReference type="EMBL" id="GAA0684299.1"/>
    </source>
</evidence>
<feature type="binding site" evidence="10">
    <location>
        <position position="114"/>
    </location>
    <ligand>
        <name>Mn(2+)</name>
        <dbReference type="ChEBI" id="CHEBI:29035"/>
        <label>2</label>
    </ligand>
</feature>
<feature type="binding site" evidence="10">
    <location>
        <position position="79"/>
    </location>
    <ligand>
        <name>Mn(2+)</name>
        <dbReference type="ChEBI" id="CHEBI:29035"/>
        <label>2</label>
    </ligand>
</feature>
<keyword evidence="1 10" id="KW-1003">Cell membrane</keyword>
<dbReference type="Gene3D" id="3.60.21.10">
    <property type="match status" value="1"/>
</dbReference>
<dbReference type="InterPro" id="IPR043461">
    <property type="entry name" value="LpxH-like"/>
</dbReference>
<keyword evidence="7 10" id="KW-0443">Lipid metabolism</keyword>
<protein>
    <recommendedName>
        <fullName evidence="10">UDP-2,3-diacylglucosamine hydrolase</fullName>
        <ecNumber evidence="10">3.6.1.54</ecNumber>
    </recommendedName>
    <alternativeName>
        <fullName evidence="10">UDP-2,3-diacylglucosamine diphosphatase</fullName>
    </alternativeName>
</protein>
<evidence type="ECO:0000313" key="13">
    <source>
        <dbReference type="Proteomes" id="UP001499915"/>
    </source>
</evidence>
<gene>
    <name evidence="10 12" type="primary">lpxH</name>
    <name evidence="12" type="ORF">GCM10009104_07030</name>
</gene>
<accession>A0ABP3TCQ1</accession>
<feature type="domain" description="Calcineurin-like phosphoesterase" evidence="11">
    <location>
        <begin position="6"/>
        <end position="199"/>
    </location>
</feature>
<feature type="binding site" evidence="10">
    <location>
        <position position="122"/>
    </location>
    <ligand>
        <name>substrate</name>
    </ligand>
</feature>
<feature type="binding site" evidence="10">
    <location>
        <position position="10"/>
    </location>
    <ligand>
        <name>Mn(2+)</name>
        <dbReference type="ChEBI" id="CHEBI:29035"/>
        <label>1</label>
    </ligand>
</feature>
<organism evidence="12 13">
    <name type="scientific">Marinobacterium maritimum</name>
    <dbReference type="NCBI Taxonomy" id="500162"/>
    <lineage>
        <taxon>Bacteria</taxon>
        <taxon>Pseudomonadati</taxon>
        <taxon>Pseudomonadota</taxon>
        <taxon>Gammaproteobacteria</taxon>
        <taxon>Oceanospirillales</taxon>
        <taxon>Oceanospirillaceae</taxon>
        <taxon>Marinobacterium</taxon>
    </lineage>
</organism>
<feature type="binding site" evidence="10">
    <location>
        <position position="160"/>
    </location>
    <ligand>
        <name>substrate</name>
    </ligand>
</feature>
<evidence type="ECO:0000256" key="7">
    <source>
        <dbReference type="ARBA" id="ARBA00023098"/>
    </source>
</evidence>
<comment type="similarity">
    <text evidence="10">Belongs to the LpxH family.</text>
</comment>
<comment type="subcellular location">
    <subcellularLocation>
        <location evidence="10">Cell inner membrane</location>
        <topology evidence="10">Peripheral membrane protein</topology>
        <orientation evidence="10">Cytoplasmic side</orientation>
    </subcellularLocation>
</comment>
<keyword evidence="3 10" id="KW-0997">Cell inner membrane</keyword>
<keyword evidence="13" id="KW-1185">Reference proteome</keyword>
<dbReference type="HAMAP" id="MF_00575">
    <property type="entry name" value="LpxH"/>
    <property type="match status" value="1"/>
</dbReference>
<comment type="catalytic activity">
    <reaction evidence="10">
        <text>UDP-2-N,3-O-bis[(3R)-3-hydroxytetradecanoyl]-alpha-D-glucosamine + H2O = 2-N,3-O-bis[(3R)-3-hydroxytetradecanoyl]-alpha-D-glucosaminyl 1-phosphate + UMP + 2 H(+)</text>
        <dbReference type="Rhea" id="RHEA:25213"/>
        <dbReference type="ChEBI" id="CHEBI:15377"/>
        <dbReference type="ChEBI" id="CHEBI:15378"/>
        <dbReference type="ChEBI" id="CHEBI:57865"/>
        <dbReference type="ChEBI" id="CHEBI:57957"/>
        <dbReference type="ChEBI" id="CHEBI:78847"/>
        <dbReference type="EC" id="3.6.1.54"/>
    </reaction>
</comment>